<dbReference type="AlphaFoldDB" id="A0A4Q5MX33"/>
<proteinExistence type="predicted"/>
<evidence type="ECO:0000313" key="2">
    <source>
        <dbReference type="EMBL" id="RYV49493.1"/>
    </source>
</evidence>
<protein>
    <submittedName>
        <fullName evidence="2">Uncharacterized protein</fullName>
    </submittedName>
</protein>
<comment type="caution">
    <text evidence="2">The sequence shown here is derived from an EMBL/GenBank/DDBJ whole genome shotgun (WGS) entry which is preliminary data.</text>
</comment>
<dbReference type="RefSeq" id="WP_130104173.1">
    <property type="nucleotide sequence ID" value="NZ_SDWW01000070.1"/>
</dbReference>
<keyword evidence="3" id="KW-1185">Reference proteome</keyword>
<organism evidence="2 3">
    <name type="scientific">Pengzhenrongella frigida</name>
    <dbReference type="NCBI Taxonomy" id="1259133"/>
    <lineage>
        <taxon>Bacteria</taxon>
        <taxon>Bacillati</taxon>
        <taxon>Actinomycetota</taxon>
        <taxon>Actinomycetes</taxon>
        <taxon>Micrococcales</taxon>
        <taxon>Pengzhenrongella</taxon>
    </lineage>
</organism>
<gene>
    <name evidence="2" type="ORF">EUA98_18530</name>
</gene>
<keyword evidence="1" id="KW-0472">Membrane</keyword>
<reference evidence="2 3" key="1">
    <citation type="submission" date="2019-01" db="EMBL/GenBank/DDBJ databases">
        <title>Novel species of Cellulomonas.</title>
        <authorList>
            <person name="Liu Q."/>
            <person name="Xin Y.-H."/>
        </authorList>
    </citation>
    <scope>NUCLEOTIDE SEQUENCE [LARGE SCALE GENOMIC DNA]</scope>
    <source>
        <strain evidence="2 3">HLT2-17</strain>
    </source>
</reference>
<evidence type="ECO:0000256" key="1">
    <source>
        <dbReference type="SAM" id="Phobius"/>
    </source>
</evidence>
<feature type="transmembrane region" description="Helical" evidence="1">
    <location>
        <begin position="68"/>
        <end position="88"/>
    </location>
</feature>
<sequence length="102" mass="10792">MIRFRLRTVSLLGSAAVGLVVAALLLDGFHLHTSGFMVALVAFAAAQNLLAQVVVSLVGGLSIDGVSAWVLASLAVWPAAMFPPVLVLKNRVEKRRTERVVA</sequence>
<dbReference type="EMBL" id="SDWW01000070">
    <property type="protein sequence ID" value="RYV49493.1"/>
    <property type="molecule type" value="Genomic_DNA"/>
</dbReference>
<evidence type="ECO:0000313" key="3">
    <source>
        <dbReference type="Proteomes" id="UP000293764"/>
    </source>
</evidence>
<accession>A0A4Q5MX33</accession>
<keyword evidence="1" id="KW-0812">Transmembrane</keyword>
<dbReference type="OrthoDB" id="4871734at2"/>
<keyword evidence="1" id="KW-1133">Transmembrane helix</keyword>
<dbReference type="Proteomes" id="UP000293764">
    <property type="component" value="Unassembled WGS sequence"/>
</dbReference>
<name>A0A4Q5MX33_9MICO</name>